<proteinExistence type="predicted"/>
<dbReference type="Proteomes" id="UP000878956">
    <property type="component" value="Unassembled WGS sequence"/>
</dbReference>
<comment type="caution">
    <text evidence="1">The sequence shown here is derived from an EMBL/GenBank/DDBJ whole genome shotgun (WGS) entry which is preliminary data.</text>
</comment>
<evidence type="ECO:0000313" key="2">
    <source>
        <dbReference type="Proteomes" id="UP000878956"/>
    </source>
</evidence>
<evidence type="ECO:0000313" key="1">
    <source>
        <dbReference type="EMBL" id="HBH1544333.1"/>
    </source>
</evidence>
<accession>A0AAN5VR83</accession>
<dbReference type="EMBL" id="DAEPXK010000074">
    <property type="protein sequence ID" value="HBH1544333.1"/>
    <property type="molecule type" value="Genomic_DNA"/>
</dbReference>
<reference evidence="1" key="2">
    <citation type="submission" date="2021-06" db="EMBL/GenBank/DDBJ databases">
        <authorList>
            <consortium name="NCBI Pathogen Detection Project"/>
        </authorList>
    </citation>
    <scope>NUCLEOTIDE SEQUENCE</scope>
    <source>
        <strain evidence="1">HN1000</strain>
    </source>
</reference>
<organism evidence="1 2">
    <name type="scientific">Clostridioides difficile</name>
    <name type="common">Peptoclostridium difficile</name>
    <dbReference type="NCBI Taxonomy" id="1496"/>
    <lineage>
        <taxon>Bacteria</taxon>
        <taxon>Bacillati</taxon>
        <taxon>Bacillota</taxon>
        <taxon>Clostridia</taxon>
        <taxon>Peptostreptococcales</taxon>
        <taxon>Peptostreptococcaceae</taxon>
        <taxon>Clostridioides</taxon>
    </lineage>
</organism>
<reference evidence="1" key="1">
    <citation type="journal article" date="2018" name="Genome Biol.">
        <title>SKESA: strategic k-mer extension for scrupulous assemblies.</title>
        <authorList>
            <person name="Souvorov A."/>
            <person name="Agarwala R."/>
            <person name="Lipman D.J."/>
        </authorList>
    </citation>
    <scope>NUCLEOTIDE SEQUENCE</scope>
    <source>
        <strain evidence="1">HN1000</strain>
    </source>
</reference>
<name>A0AAN5VR83_CLODI</name>
<dbReference type="RefSeq" id="WP_095903721.1">
    <property type="nucleotide sequence ID" value="NZ_CP037850.1"/>
</dbReference>
<dbReference type="AlphaFoldDB" id="A0AAN5VR83"/>
<gene>
    <name evidence="1" type="ORF">KRM00_003882</name>
</gene>
<protein>
    <submittedName>
        <fullName evidence="1">Uncharacterized protein</fullName>
    </submittedName>
</protein>
<sequence length="66" mass="7655">MLFNIITESGCMYRNVKVISSRGFARDKKDVKGALKYEKGITLLSPVYMNKYIENKNVYSIEEVEE</sequence>